<accession>A0A8H3C3W4</accession>
<comment type="subcellular location">
    <subcellularLocation>
        <location evidence="1">Nucleus</location>
    </subcellularLocation>
</comment>
<dbReference type="PANTHER" id="PTHR23355:SF35">
    <property type="entry name" value="EXOSOME COMPLEX EXONUCLEASE RRP44"/>
    <property type="match status" value="1"/>
</dbReference>
<dbReference type="GO" id="GO:0006364">
    <property type="term" value="P:rRNA processing"/>
    <property type="evidence" value="ECO:0007669"/>
    <property type="project" value="UniProtKB-KW"/>
</dbReference>
<gene>
    <name evidence="15" type="ORF">RDB_LOCUS113109</name>
</gene>
<feature type="domain" description="RNB" evidence="14">
    <location>
        <begin position="903"/>
        <end position="1237"/>
    </location>
</feature>
<evidence type="ECO:0000256" key="7">
    <source>
        <dbReference type="ARBA" id="ARBA00022839"/>
    </source>
</evidence>
<dbReference type="SUPFAM" id="SSF50249">
    <property type="entry name" value="Nucleic acid-binding proteins"/>
    <property type="match status" value="3"/>
</dbReference>
<evidence type="ECO:0000259" key="13">
    <source>
        <dbReference type="SMART" id="SM00670"/>
    </source>
</evidence>
<keyword evidence="6" id="KW-0271">Exosome</keyword>
<dbReference type="Pfam" id="PF17215">
    <property type="entry name" value="Rrp44_S1"/>
    <property type="match status" value="1"/>
</dbReference>
<dbReference type="InterPro" id="IPR001900">
    <property type="entry name" value="RNase_II/R"/>
</dbReference>
<proteinExistence type="inferred from homology"/>
<evidence type="ECO:0000256" key="10">
    <source>
        <dbReference type="ARBA" id="ARBA00077930"/>
    </source>
</evidence>
<dbReference type="GO" id="GO:0003723">
    <property type="term" value="F:RNA binding"/>
    <property type="evidence" value="ECO:0007669"/>
    <property type="project" value="UniProtKB-KW"/>
</dbReference>
<organism evidence="15 16">
    <name type="scientific">Rhizoctonia solani</name>
    <dbReference type="NCBI Taxonomy" id="456999"/>
    <lineage>
        <taxon>Eukaryota</taxon>
        <taxon>Fungi</taxon>
        <taxon>Dikarya</taxon>
        <taxon>Basidiomycota</taxon>
        <taxon>Agaricomycotina</taxon>
        <taxon>Agaricomycetes</taxon>
        <taxon>Cantharellales</taxon>
        <taxon>Ceratobasidiaceae</taxon>
        <taxon>Rhizoctonia</taxon>
    </lineage>
</organism>
<dbReference type="FunFam" id="2.40.50.700:FF:000001">
    <property type="entry name" value="Exosome complex exonuclease exoribonuclease (Rrp44)"/>
    <property type="match status" value="1"/>
</dbReference>
<protein>
    <recommendedName>
        <fullName evidence="10">Ribosomal RNA-processing protein 44</fullName>
    </recommendedName>
</protein>
<dbReference type="Gene3D" id="2.40.50.690">
    <property type="match status" value="1"/>
</dbReference>
<evidence type="ECO:0000256" key="5">
    <source>
        <dbReference type="ARBA" id="ARBA00022801"/>
    </source>
</evidence>
<dbReference type="InterPro" id="IPR050180">
    <property type="entry name" value="RNR_Ribonuclease"/>
</dbReference>
<dbReference type="PROSITE" id="PS01175">
    <property type="entry name" value="RIBONUCLEASE_II"/>
    <property type="match status" value="1"/>
</dbReference>
<dbReference type="InterPro" id="IPR033770">
    <property type="entry name" value="RRP44_S1"/>
</dbReference>
<evidence type="ECO:0000256" key="12">
    <source>
        <dbReference type="SAM" id="MobiDB-lite"/>
    </source>
</evidence>
<dbReference type="InterPro" id="IPR002716">
    <property type="entry name" value="PIN_dom"/>
</dbReference>
<dbReference type="CDD" id="cd09862">
    <property type="entry name" value="PIN_Rrp44-like"/>
    <property type="match status" value="1"/>
</dbReference>
<keyword evidence="3" id="KW-0698">rRNA processing</keyword>
<keyword evidence="5" id="KW-0378">Hydrolase</keyword>
<dbReference type="Pfam" id="PF13638">
    <property type="entry name" value="PIN_4"/>
    <property type="match status" value="1"/>
</dbReference>
<keyword evidence="4" id="KW-0540">Nuclease</keyword>
<feature type="compositionally biased region" description="Basic and acidic residues" evidence="12">
    <location>
        <begin position="736"/>
        <end position="764"/>
    </location>
</feature>
<evidence type="ECO:0000256" key="6">
    <source>
        <dbReference type="ARBA" id="ARBA00022835"/>
    </source>
</evidence>
<evidence type="ECO:0000256" key="1">
    <source>
        <dbReference type="ARBA" id="ARBA00004123"/>
    </source>
</evidence>
<dbReference type="InterPro" id="IPR029060">
    <property type="entry name" value="PIN-like_dom_sf"/>
</dbReference>
<dbReference type="InterPro" id="IPR041505">
    <property type="entry name" value="Dis3_CSD2"/>
</dbReference>
<sequence>MHRLQDLPPSVLLLVAQALAPPLLKHAFRPPGYRAAHRSLVAASTTCHALRRICFPFAIRIFRNHDPKPLCRADIGESANELEKRIEWLLTREDLWTHIRMVDIELFARGSSTLGAHIATLISSLPHLDHFAIRLPTYCVFRDALTSSLRSAFTDCPSVRTLCVDAHSAWLIPRFPNVRELVVWSWPKPASCEEDDRAGGWKVVLASLNAQAPNVQELEIGGLSIWDVNEMFPALANTLGRVQVLRVLHRSEPYGSVPIPSALVPFAPIVPLSPSVRTMPLSPTIQSSTRLVWEDSQTDPEYEGKHILGHPGGVKKIIYFGLQDECGSCYVPSGDSLAWRDVGPVVVLTLEDMKDRHKFATTWSEKLPRDLSITLFRRPPLGFIMAEIVIRKRPLADGQSSQRKFYKKTARGKVLKVLRERYVRDDIQCGIEQCETCYSFTEGDKSPLPSTGDLTHTQFPSGHFVIPDTNVFLHQVMDLIESPLFVPPIIILQTVIDEVRHRSLPLHSRLKGLIASEDKRIYVFYNEFHAQTAVVRQPEESPNDRNDRGIRLSAAWYAKHYSTAWGNRSSSLSEIILLTDDAENRRRATSEGIKTLSVREYVSGTKDSAALLDLLAAESMEGEEDTTMKQGRKKVLYEEYLPQATLVAGVKVGDLYQGYFNANAYNYLEGSVNVPGFPKPVLLLGREAMNRSVQGDLVVVELFPESEWKAPADAVIDADSAQRNDNPDDSASEGEQSDHEDAIQAKERQAARDTAARNPKEKQPTGRVVGVMKRNWRAYVCHIDRSSLSSTSSTLSAQTVFATPVDRALPRIRLRTRQAPELLGQKILVSLDRWDAHSRYPDGHFVRALGKAESKEAERESLLLEFDVPYRPFGRAILDCLPKEGDKWVVPPKETGRHEWRDREDLRELIICSIDPPNCQDIDDALHARQLPNGNIEAGVHIADVSHFVHSDTPMDNEAAARGTTVYLVDKRIDMLPSLLGTNLCSLRPYVERLAFSAIWELTPDADIVNVRFTKSVIASKAAFTYEEAQIRKDDPTLNDELTQSIRLLNSLALKLKAKRMAAGALNLASPEVKIHLDSAESSDPIDVEQKELRETNSLVEEFMLLANVSVARQIQESFPGTAVLRRHMPPPHSNFEKLQDLLMKLKGMTLDVSSSGALAASLDKCVDPNEPAFNTLVRIMATRCMLSAEYFCAGSVSRETFGHYGLASPIYTHFTSPIRRYADVLAHRQLAASIGYTPLHATLQTKSHVEQTMTVINRRHRLAQMAGRASVEFYVGLALKARNLAQQDNQGVVEDAFVIRAFRNGLAVFVSKLGIEGLVTFKNEQEFDPESYSITLPGPNGAVKIAVFDRVRVKIRVEQDKNTLRGKVKMTLLSPVDTSGL</sequence>
<dbReference type="GO" id="GO:0000176">
    <property type="term" value="C:nuclear exosome (RNase complex)"/>
    <property type="evidence" value="ECO:0007669"/>
    <property type="project" value="UniProtKB-ARBA"/>
</dbReference>
<dbReference type="GO" id="GO:0016075">
    <property type="term" value="P:rRNA catabolic process"/>
    <property type="evidence" value="ECO:0007669"/>
    <property type="project" value="TreeGrafter"/>
</dbReference>
<dbReference type="Pfam" id="PF17216">
    <property type="entry name" value="Rrp44_CSD1"/>
    <property type="match status" value="1"/>
</dbReference>
<dbReference type="GO" id="GO:0004519">
    <property type="term" value="F:endonuclease activity"/>
    <property type="evidence" value="ECO:0007669"/>
    <property type="project" value="TreeGrafter"/>
</dbReference>
<feature type="region of interest" description="Disordered" evidence="12">
    <location>
        <begin position="718"/>
        <end position="768"/>
    </location>
</feature>
<dbReference type="GO" id="GO:0000177">
    <property type="term" value="C:cytoplasmic exosome (RNase complex)"/>
    <property type="evidence" value="ECO:0007669"/>
    <property type="project" value="TreeGrafter"/>
</dbReference>
<dbReference type="PANTHER" id="PTHR23355">
    <property type="entry name" value="RIBONUCLEASE"/>
    <property type="match status" value="1"/>
</dbReference>
<dbReference type="Gene3D" id="3.40.50.1010">
    <property type="entry name" value="5'-nuclease"/>
    <property type="match status" value="1"/>
</dbReference>
<evidence type="ECO:0000256" key="4">
    <source>
        <dbReference type="ARBA" id="ARBA00022722"/>
    </source>
</evidence>
<dbReference type="Proteomes" id="UP000663888">
    <property type="component" value="Unassembled WGS sequence"/>
</dbReference>
<dbReference type="SMART" id="SM00955">
    <property type="entry name" value="RNB"/>
    <property type="match status" value="1"/>
</dbReference>
<comment type="similarity">
    <text evidence="2 11">Belongs to the RNR ribonuclease family.</text>
</comment>
<evidence type="ECO:0000256" key="11">
    <source>
        <dbReference type="RuleBase" id="RU003901"/>
    </source>
</evidence>
<dbReference type="InterPro" id="IPR022966">
    <property type="entry name" value="RNase_II/R_CS"/>
</dbReference>
<dbReference type="GO" id="GO:0000175">
    <property type="term" value="F:3'-5'-RNA exonuclease activity"/>
    <property type="evidence" value="ECO:0007669"/>
    <property type="project" value="TreeGrafter"/>
</dbReference>
<keyword evidence="7" id="KW-0269">Exonuclease</keyword>
<keyword evidence="9" id="KW-0539">Nucleus</keyword>
<dbReference type="Gene3D" id="2.40.50.700">
    <property type="match status" value="1"/>
</dbReference>
<dbReference type="Pfam" id="PF00773">
    <property type="entry name" value="RNB"/>
    <property type="match status" value="1"/>
</dbReference>
<dbReference type="Gene3D" id="2.40.50.140">
    <property type="entry name" value="Nucleic acid-binding proteins"/>
    <property type="match status" value="1"/>
</dbReference>
<dbReference type="SUPFAM" id="SSF88723">
    <property type="entry name" value="PIN domain-like"/>
    <property type="match status" value="1"/>
</dbReference>
<dbReference type="Pfam" id="PF17849">
    <property type="entry name" value="OB_Dis3"/>
    <property type="match status" value="1"/>
</dbReference>
<evidence type="ECO:0000313" key="15">
    <source>
        <dbReference type="EMBL" id="CAE6474244.1"/>
    </source>
</evidence>
<evidence type="ECO:0000256" key="3">
    <source>
        <dbReference type="ARBA" id="ARBA00022552"/>
    </source>
</evidence>
<evidence type="ECO:0000259" key="14">
    <source>
        <dbReference type="SMART" id="SM00955"/>
    </source>
</evidence>
<evidence type="ECO:0000256" key="9">
    <source>
        <dbReference type="ARBA" id="ARBA00023242"/>
    </source>
</evidence>
<dbReference type="InterPro" id="IPR012340">
    <property type="entry name" value="NA-bd_OB-fold"/>
</dbReference>
<reference evidence="15" key="1">
    <citation type="submission" date="2021-01" db="EMBL/GenBank/DDBJ databases">
        <authorList>
            <person name="Kaushik A."/>
        </authorList>
    </citation>
    <scope>NUCLEOTIDE SEQUENCE</scope>
    <source>
        <strain evidence="15">AG4-R118</strain>
    </source>
</reference>
<dbReference type="EMBL" id="CAJMWX010001207">
    <property type="protein sequence ID" value="CAE6474244.1"/>
    <property type="molecule type" value="Genomic_DNA"/>
</dbReference>
<evidence type="ECO:0000256" key="8">
    <source>
        <dbReference type="ARBA" id="ARBA00022884"/>
    </source>
</evidence>
<comment type="caution">
    <text evidence="15">The sequence shown here is derived from an EMBL/GenBank/DDBJ whole genome shotgun (WGS) entry which is preliminary data.</text>
</comment>
<name>A0A8H3C3W4_9AGAM</name>
<keyword evidence="8" id="KW-0694">RNA-binding</keyword>
<dbReference type="InterPro" id="IPR033771">
    <property type="entry name" value="Rrp44_CSD1"/>
</dbReference>
<feature type="domain" description="PIN" evidence="13">
    <location>
        <begin position="463"/>
        <end position="586"/>
    </location>
</feature>
<evidence type="ECO:0000313" key="16">
    <source>
        <dbReference type="Proteomes" id="UP000663888"/>
    </source>
</evidence>
<evidence type="ECO:0000256" key="2">
    <source>
        <dbReference type="ARBA" id="ARBA00005785"/>
    </source>
</evidence>
<dbReference type="GO" id="GO:0071031">
    <property type="term" value="P:nuclear mRNA surveillance of mRNA 3'-end processing"/>
    <property type="evidence" value="ECO:0007669"/>
    <property type="project" value="TreeGrafter"/>
</dbReference>
<dbReference type="SMART" id="SM00670">
    <property type="entry name" value="PINc"/>
    <property type="match status" value="1"/>
</dbReference>